<dbReference type="Proteomes" id="UP000518878">
    <property type="component" value="Unassembled WGS sequence"/>
</dbReference>
<protein>
    <submittedName>
        <fullName evidence="1">Uncharacterized protein</fullName>
    </submittedName>
</protein>
<reference evidence="1 2" key="1">
    <citation type="journal article" date="2006" name="Int. J. Syst. Evol. Microbiol.">
        <title>Dyella yeojuensis sp. nov., isolated from greenhouse soil in Korea.</title>
        <authorList>
            <person name="Kim B.Y."/>
            <person name="Weon H.Y."/>
            <person name="Lee K.H."/>
            <person name="Seok S.J."/>
            <person name="Kwon S.W."/>
            <person name="Go S.J."/>
            <person name="Stackebrandt E."/>
        </authorList>
    </citation>
    <scope>NUCLEOTIDE SEQUENCE [LARGE SCALE GENOMIC DNA]</scope>
    <source>
        <strain evidence="1 2">DSM 17673</strain>
    </source>
</reference>
<gene>
    <name evidence="1" type="ORF">HBF32_05720</name>
</gene>
<dbReference type="RefSeq" id="WP_166698745.1">
    <property type="nucleotide sequence ID" value="NZ_JAAQTL010000001.1"/>
</dbReference>
<evidence type="ECO:0000313" key="1">
    <source>
        <dbReference type="EMBL" id="NID14965.1"/>
    </source>
</evidence>
<keyword evidence="2" id="KW-1185">Reference proteome</keyword>
<dbReference type="AlphaFoldDB" id="A0A7X5QT65"/>
<organism evidence="1 2">
    <name type="scientific">Luteibacter yeojuensis</name>
    <dbReference type="NCBI Taxonomy" id="345309"/>
    <lineage>
        <taxon>Bacteria</taxon>
        <taxon>Pseudomonadati</taxon>
        <taxon>Pseudomonadota</taxon>
        <taxon>Gammaproteobacteria</taxon>
        <taxon>Lysobacterales</taxon>
        <taxon>Rhodanobacteraceae</taxon>
        <taxon>Luteibacter</taxon>
    </lineage>
</organism>
<name>A0A7X5QT65_9GAMM</name>
<dbReference type="EMBL" id="JAAQTL010000001">
    <property type="protein sequence ID" value="NID14965.1"/>
    <property type="molecule type" value="Genomic_DNA"/>
</dbReference>
<accession>A0A7X5QT65</accession>
<evidence type="ECO:0000313" key="2">
    <source>
        <dbReference type="Proteomes" id="UP000518878"/>
    </source>
</evidence>
<comment type="caution">
    <text evidence="1">The sequence shown here is derived from an EMBL/GenBank/DDBJ whole genome shotgun (WGS) entry which is preliminary data.</text>
</comment>
<proteinExistence type="predicted"/>
<sequence length="252" mass="28485">MTQNTNEQLLEWMRTGFADLERDDLKQAAKDLNVQYAPQTNSETLRQKLRAAIGFTETTLTNDQVTAIASAAPKPAANGFTLSSAPPNLGPSGRWGGRYRRVRLSKTDYYQNFVGFPISWEGQIKYFHFDTELDMPWPYYEALRNMIETQVTKDLSADGRSVITKETRRPVIPFSDLGDTPGTEGLPCSMIEYVQEVAKSANNFADSNRRDLIRVMRWLHGPQANVTTKDMSDDDIRDQLLTFIGVDIYADA</sequence>